<evidence type="ECO:0000256" key="2">
    <source>
        <dbReference type="SAM" id="MobiDB-lite"/>
    </source>
</evidence>
<organism evidence="3 4">
    <name type="scientific">Stutzerimonas stutzeri</name>
    <name type="common">Pseudomonas stutzeri</name>
    <dbReference type="NCBI Taxonomy" id="316"/>
    <lineage>
        <taxon>Bacteria</taxon>
        <taxon>Pseudomonadati</taxon>
        <taxon>Pseudomonadota</taxon>
        <taxon>Gammaproteobacteria</taxon>
        <taxon>Pseudomonadales</taxon>
        <taxon>Pseudomonadaceae</taxon>
        <taxon>Stutzerimonas</taxon>
    </lineage>
</organism>
<accession>A0A2N8T8J7</accession>
<dbReference type="InterPro" id="IPR047725">
    <property type="entry name" value="AlgP_N"/>
</dbReference>
<dbReference type="EMBL" id="POUT01000001">
    <property type="protein sequence ID" value="PNG11087.1"/>
    <property type="molecule type" value="Genomic_DNA"/>
</dbReference>
<feature type="coiled-coil region" evidence="1">
    <location>
        <begin position="34"/>
        <end position="94"/>
    </location>
</feature>
<name>A0A2N8T8J7_STUST</name>
<protein>
    <submittedName>
        <fullName evidence="3">Transcriptional regulator</fullName>
    </submittedName>
</protein>
<gene>
    <name evidence="3" type="ORF">CXK94_00460</name>
</gene>
<evidence type="ECO:0000313" key="4">
    <source>
        <dbReference type="Proteomes" id="UP000236023"/>
    </source>
</evidence>
<feature type="compositionally biased region" description="Low complexity" evidence="2">
    <location>
        <begin position="137"/>
        <end position="182"/>
    </location>
</feature>
<reference evidence="3 4" key="1">
    <citation type="submission" date="2018-01" db="EMBL/GenBank/DDBJ databases">
        <title>Denitrification phenotypes of diverse strains of Pseudomonas stutzeri.</title>
        <authorList>
            <person name="Milligan D.A."/>
            <person name="Bergaust L."/>
            <person name="Bakken L.R."/>
            <person name="Frostegard A."/>
        </authorList>
    </citation>
    <scope>NUCLEOTIDE SEQUENCE [LARGE SCALE GENOMIC DNA]</scope>
    <source>
        <strain evidence="3 4">24a75</strain>
    </source>
</reference>
<dbReference type="RefSeq" id="WP_102892865.1">
    <property type="nucleotide sequence ID" value="NZ_JAMOHU010000009.1"/>
</dbReference>
<sequence length="241" mass="24798">MPAKKKSVTTPLHLLQQLSHSLIDHLDKACTQARKEAEDSLAKLQKQRGKVQDKLLKARAKLDDAGSAGKVKAQAKARARIDELEASLALLQTRQSETLTYVTELKRDTEQSLKLAQGIRQVADAADQALQARNQPIASKAPAARSGASKPAAAAKSASKPAPAARAAKPAATPAPAAGTPPRSKPAGSRTRPAAARQATGGAKPVASKPAAKPAATKKPAARKPAAKPAATPPQSPSSAS</sequence>
<proteinExistence type="predicted"/>
<comment type="caution">
    <text evidence="3">The sequence shown here is derived from an EMBL/GenBank/DDBJ whole genome shotgun (WGS) entry which is preliminary data.</text>
</comment>
<feature type="compositionally biased region" description="Low complexity" evidence="2">
    <location>
        <begin position="203"/>
        <end position="219"/>
    </location>
</feature>
<evidence type="ECO:0000256" key="1">
    <source>
        <dbReference type="SAM" id="Coils"/>
    </source>
</evidence>
<dbReference type="Proteomes" id="UP000236023">
    <property type="component" value="Unassembled WGS sequence"/>
</dbReference>
<dbReference type="NCBIfam" id="NF038178">
    <property type="entry name" value="AlgP_Nterm"/>
    <property type="match status" value="1"/>
</dbReference>
<feature type="compositionally biased region" description="Pro residues" evidence="2">
    <location>
        <begin position="231"/>
        <end position="241"/>
    </location>
</feature>
<feature type="region of interest" description="Disordered" evidence="2">
    <location>
        <begin position="137"/>
        <end position="241"/>
    </location>
</feature>
<dbReference type="AlphaFoldDB" id="A0A2N8T8J7"/>
<evidence type="ECO:0000313" key="3">
    <source>
        <dbReference type="EMBL" id="PNG11087.1"/>
    </source>
</evidence>
<keyword evidence="1" id="KW-0175">Coiled coil</keyword>